<evidence type="ECO:0000313" key="2">
    <source>
        <dbReference type="EnsemblMetazoa" id="XP_038074624.1"/>
    </source>
</evidence>
<dbReference type="OMA" id="MMETEVA"/>
<keyword evidence="3" id="KW-1185">Reference proteome</keyword>
<dbReference type="RefSeq" id="XP_038074624.1">
    <property type="nucleotide sequence ID" value="XM_038218696.1"/>
</dbReference>
<dbReference type="GeneID" id="119742590"/>
<keyword evidence="1" id="KW-0472">Membrane</keyword>
<feature type="transmembrane region" description="Helical" evidence="1">
    <location>
        <begin position="6"/>
        <end position="29"/>
    </location>
</feature>
<dbReference type="Proteomes" id="UP000887568">
    <property type="component" value="Unplaced"/>
</dbReference>
<dbReference type="EnsemblMetazoa" id="XM_038218695.1">
    <property type="protein sequence ID" value="XP_038074623.1"/>
    <property type="gene ID" value="LOC119742590"/>
</dbReference>
<feature type="transmembrane region" description="Helical" evidence="1">
    <location>
        <begin position="129"/>
        <end position="150"/>
    </location>
</feature>
<organism evidence="2 3">
    <name type="scientific">Patiria miniata</name>
    <name type="common">Bat star</name>
    <name type="synonym">Asterina miniata</name>
    <dbReference type="NCBI Taxonomy" id="46514"/>
    <lineage>
        <taxon>Eukaryota</taxon>
        <taxon>Metazoa</taxon>
        <taxon>Echinodermata</taxon>
        <taxon>Eleutherozoa</taxon>
        <taxon>Asterozoa</taxon>
        <taxon>Asteroidea</taxon>
        <taxon>Valvatacea</taxon>
        <taxon>Valvatida</taxon>
        <taxon>Asterinidae</taxon>
        <taxon>Patiria</taxon>
    </lineage>
</organism>
<dbReference type="AlphaFoldDB" id="A0A914BEX5"/>
<evidence type="ECO:0000313" key="3">
    <source>
        <dbReference type="Proteomes" id="UP000887568"/>
    </source>
</evidence>
<keyword evidence="1" id="KW-1133">Transmembrane helix</keyword>
<dbReference type="OrthoDB" id="10453072at2759"/>
<evidence type="ECO:0000256" key="1">
    <source>
        <dbReference type="SAM" id="Phobius"/>
    </source>
</evidence>
<name>A0A914BEX5_PATMI</name>
<proteinExistence type="predicted"/>
<dbReference type="EnsemblMetazoa" id="XM_038218696.1">
    <property type="protein sequence ID" value="XP_038074624.1"/>
    <property type="gene ID" value="LOC119742590"/>
</dbReference>
<reference evidence="2" key="1">
    <citation type="submission" date="2022-11" db="UniProtKB">
        <authorList>
            <consortium name="EnsemblMetazoa"/>
        </authorList>
    </citation>
    <scope>IDENTIFICATION</scope>
</reference>
<dbReference type="RefSeq" id="XP_038074623.1">
    <property type="nucleotide sequence ID" value="XM_038218695.1"/>
</dbReference>
<sequence length="153" mass="16703">MHGCVIVSHLVLLVILCSKVIQVSLTLNATFDRIMQRKDNFIGKLKMFLAMQFGLPANAMRDFKLRRGSVIVDFKVSSDATSDVNVEDAVDMMETEVSMGRFGFVYEGEEVQAKPDSFQSAPLEEMPGMAAAGPVYSAIGVMAGIVIMIMSSL</sequence>
<protein>
    <submittedName>
        <fullName evidence="2">Uncharacterized protein</fullName>
    </submittedName>
</protein>
<keyword evidence="1" id="KW-0812">Transmembrane</keyword>
<accession>A0A914BEX5</accession>